<dbReference type="Gramene" id="CMH066CT">
    <property type="protein sequence ID" value="CMH066CT"/>
    <property type="gene ID" value="CMH066C"/>
</dbReference>
<organism evidence="6 7">
    <name type="scientific">Cyanidioschyzon merolae (strain NIES-3377 / 10D)</name>
    <name type="common">Unicellular red alga</name>
    <dbReference type="NCBI Taxonomy" id="280699"/>
    <lineage>
        <taxon>Eukaryota</taxon>
        <taxon>Rhodophyta</taxon>
        <taxon>Bangiophyceae</taxon>
        <taxon>Cyanidiales</taxon>
        <taxon>Cyanidiaceae</taxon>
        <taxon>Cyanidioschyzon</taxon>
    </lineage>
</organism>
<dbReference type="HOGENOM" id="CLU_1231444_0_0_1"/>
<dbReference type="HAMAP" id="MF_01343_B">
    <property type="entry name" value="Ribosomal_uS15_B"/>
    <property type="match status" value="1"/>
</dbReference>
<dbReference type="AlphaFoldDB" id="M1VBM4"/>
<dbReference type="InterPro" id="IPR009068">
    <property type="entry name" value="uS15_NS1_RNA-bd_sf"/>
</dbReference>
<dbReference type="InterPro" id="IPR005290">
    <property type="entry name" value="Ribosomal_uS15_bac-type"/>
</dbReference>
<dbReference type="NCBIfam" id="TIGR00952">
    <property type="entry name" value="S15_bact"/>
    <property type="match status" value="1"/>
</dbReference>
<dbReference type="GO" id="GO:0006412">
    <property type="term" value="P:translation"/>
    <property type="evidence" value="ECO:0007669"/>
    <property type="project" value="InterPro"/>
</dbReference>
<dbReference type="PANTHER" id="PTHR23321:SF26">
    <property type="entry name" value="SMALL RIBOSOMAL SUBUNIT PROTEIN US15M"/>
    <property type="match status" value="1"/>
</dbReference>
<keyword evidence="2 4" id="KW-0689">Ribosomal protein</keyword>
<feature type="compositionally biased region" description="Basic and acidic residues" evidence="5">
    <location>
        <begin position="204"/>
        <end position="213"/>
    </location>
</feature>
<dbReference type="KEGG" id="cme:CYME_CMH066C"/>
<dbReference type="Proteomes" id="UP000007014">
    <property type="component" value="Chromosome 8"/>
</dbReference>
<feature type="region of interest" description="Disordered" evidence="5">
    <location>
        <begin position="197"/>
        <end position="225"/>
    </location>
</feature>
<keyword evidence="7" id="KW-1185">Reference proteome</keyword>
<dbReference type="eggNOG" id="KOG2815">
    <property type="taxonomic scope" value="Eukaryota"/>
</dbReference>
<gene>
    <name evidence="6" type="ORF">CYME_CMH066C</name>
</gene>
<dbReference type="PANTHER" id="PTHR23321">
    <property type="entry name" value="RIBOSOMAL PROTEIN S15, BACTERIAL AND ORGANELLAR"/>
    <property type="match status" value="1"/>
</dbReference>
<comment type="similarity">
    <text evidence="1 4">Belongs to the universal ribosomal protein uS15 family.</text>
</comment>
<evidence type="ECO:0000313" key="7">
    <source>
        <dbReference type="Proteomes" id="UP000007014"/>
    </source>
</evidence>
<dbReference type="OrthoDB" id="5642at2759"/>
<evidence type="ECO:0000256" key="4">
    <source>
        <dbReference type="RuleBase" id="RU003919"/>
    </source>
</evidence>
<evidence type="ECO:0000256" key="2">
    <source>
        <dbReference type="ARBA" id="ARBA00022980"/>
    </source>
</evidence>
<dbReference type="InterPro" id="IPR000589">
    <property type="entry name" value="Ribosomal_uS15"/>
</dbReference>
<accession>M1VBM4</accession>
<dbReference type="CDD" id="cd00353">
    <property type="entry name" value="Ribosomal_S15p_S13e"/>
    <property type="match status" value="1"/>
</dbReference>
<evidence type="ECO:0000256" key="1">
    <source>
        <dbReference type="ARBA" id="ARBA00008434"/>
    </source>
</evidence>
<feature type="region of interest" description="Disordered" evidence="5">
    <location>
        <begin position="36"/>
        <end position="71"/>
    </location>
</feature>
<evidence type="ECO:0000313" key="6">
    <source>
        <dbReference type="EMBL" id="BAM79762.1"/>
    </source>
</evidence>
<evidence type="ECO:0000256" key="5">
    <source>
        <dbReference type="SAM" id="MobiDB-lite"/>
    </source>
</evidence>
<dbReference type="GO" id="GO:0005737">
    <property type="term" value="C:cytoplasm"/>
    <property type="evidence" value="ECO:0007669"/>
    <property type="project" value="UniProtKB-ARBA"/>
</dbReference>
<reference evidence="6 7" key="1">
    <citation type="journal article" date="2004" name="Nature">
        <title>Genome sequence of the ultrasmall unicellular red alga Cyanidioschyzon merolae 10D.</title>
        <authorList>
            <person name="Matsuzaki M."/>
            <person name="Misumi O."/>
            <person name="Shin-i T."/>
            <person name="Maruyama S."/>
            <person name="Takahara M."/>
            <person name="Miyagishima S."/>
            <person name="Mori T."/>
            <person name="Nishida K."/>
            <person name="Yagisawa F."/>
            <person name="Nishida K."/>
            <person name="Yoshida Y."/>
            <person name="Nishimura Y."/>
            <person name="Nakao S."/>
            <person name="Kobayashi T."/>
            <person name="Momoyama Y."/>
            <person name="Higashiyama T."/>
            <person name="Minoda A."/>
            <person name="Sano M."/>
            <person name="Nomoto H."/>
            <person name="Oishi K."/>
            <person name="Hayashi H."/>
            <person name="Ohta F."/>
            <person name="Nishizaka S."/>
            <person name="Haga S."/>
            <person name="Miura S."/>
            <person name="Morishita T."/>
            <person name="Kabeya Y."/>
            <person name="Terasawa K."/>
            <person name="Suzuki Y."/>
            <person name="Ishii Y."/>
            <person name="Asakawa S."/>
            <person name="Takano H."/>
            <person name="Ohta N."/>
            <person name="Kuroiwa H."/>
            <person name="Tanaka K."/>
            <person name="Shimizu N."/>
            <person name="Sugano S."/>
            <person name="Sato N."/>
            <person name="Nozaki H."/>
            <person name="Ogasawara N."/>
            <person name="Kohara Y."/>
            <person name="Kuroiwa T."/>
        </authorList>
    </citation>
    <scope>NUCLEOTIDE SEQUENCE [LARGE SCALE GENOMIC DNA]</scope>
    <source>
        <strain evidence="6 7">10D</strain>
    </source>
</reference>
<dbReference type="Pfam" id="PF00312">
    <property type="entry name" value="Ribosomal_S15"/>
    <property type="match status" value="1"/>
</dbReference>
<dbReference type="SMART" id="SM01387">
    <property type="entry name" value="Ribosomal_S15"/>
    <property type="match status" value="1"/>
</dbReference>
<evidence type="ECO:0000256" key="3">
    <source>
        <dbReference type="ARBA" id="ARBA00023274"/>
    </source>
</evidence>
<dbReference type="RefSeq" id="XP_005536048.1">
    <property type="nucleotide sequence ID" value="XM_005535991.1"/>
</dbReference>
<dbReference type="GO" id="GO:1990904">
    <property type="term" value="C:ribonucleoprotein complex"/>
    <property type="evidence" value="ECO:0007669"/>
    <property type="project" value="UniProtKB-KW"/>
</dbReference>
<dbReference type="SUPFAM" id="SSF47060">
    <property type="entry name" value="S15/NS1 RNA-binding domain"/>
    <property type="match status" value="1"/>
</dbReference>
<dbReference type="GO" id="GO:0005840">
    <property type="term" value="C:ribosome"/>
    <property type="evidence" value="ECO:0007669"/>
    <property type="project" value="UniProtKB-KW"/>
</dbReference>
<sequence length="225" mass="24832">MNSGAVGLWRRQTWALSALSRAATGLCPALRPLATEATDTNGSSVGSGGNGQTAATGRPEDVSAERTSVTAPPQSFPVAAELVGIPRNVYDSLPEPVQTALLAEFATGEQLQTWRERVAVRAFQRHELDTGSPEVQIAILTTRIANLTRHLRLHRKDVRTKRSLEHIVAQRRRLLRYLFRTEPGRYEDTVERLGIRSGSLVDPQTERRARRPGDLSVPTGNRNRP</sequence>
<dbReference type="OMA" id="YLYRESP"/>
<dbReference type="Gene3D" id="1.10.287.10">
    <property type="entry name" value="S15/NS1, RNA-binding"/>
    <property type="match status" value="1"/>
</dbReference>
<dbReference type="GO" id="GO:0003735">
    <property type="term" value="F:structural constituent of ribosome"/>
    <property type="evidence" value="ECO:0007669"/>
    <property type="project" value="InterPro"/>
</dbReference>
<dbReference type="STRING" id="280699.M1VBM4"/>
<dbReference type="PROSITE" id="PS00362">
    <property type="entry name" value="RIBOSOMAL_S15"/>
    <property type="match status" value="1"/>
</dbReference>
<keyword evidence="3 4" id="KW-0687">Ribonucleoprotein</keyword>
<dbReference type="GeneID" id="16993399"/>
<dbReference type="Gene3D" id="6.10.250.3130">
    <property type="match status" value="1"/>
</dbReference>
<name>M1VBM4_CYAM1</name>
<protein>
    <submittedName>
        <fullName evidence="6">Mitochondrial ribosomal protein S15</fullName>
    </submittedName>
</protein>
<reference evidence="6 7" key="2">
    <citation type="journal article" date="2007" name="BMC Biol.">
        <title>A 100%-complete sequence reveals unusually simple genomic features in the hot-spring red alga Cyanidioschyzon merolae.</title>
        <authorList>
            <person name="Nozaki H."/>
            <person name="Takano H."/>
            <person name="Misumi O."/>
            <person name="Terasawa K."/>
            <person name="Matsuzaki M."/>
            <person name="Maruyama S."/>
            <person name="Nishida K."/>
            <person name="Yagisawa F."/>
            <person name="Yoshida Y."/>
            <person name="Fujiwara T."/>
            <person name="Takio S."/>
            <person name="Tamura K."/>
            <person name="Chung S.J."/>
            <person name="Nakamura S."/>
            <person name="Kuroiwa H."/>
            <person name="Tanaka K."/>
            <person name="Sato N."/>
            <person name="Kuroiwa T."/>
        </authorList>
    </citation>
    <scope>NUCLEOTIDE SEQUENCE [LARGE SCALE GENOMIC DNA]</scope>
    <source>
        <strain evidence="6 7">10D</strain>
    </source>
</reference>
<proteinExistence type="inferred from homology"/>
<dbReference type="EMBL" id="AP006490">
    <property type="protein sequence ID" value="BAM79762.1"/>
    <property type="molecule type" value="Genomic_DNA"/>
</dbReference>